<proteinExistence type="predicted"/>
<accession>A0A495ED43</accession>
<sequence length="163" mass="19055">MKYSYILFLFISLPIYCQNTIQLEEGLKSPKASLEDVSWIAGHWQGEAFGGITEEIWSPPLGNSMMFVFKLLVNGKVQFYEIGHIQEQEETLLLQLKHFSGNLKGWETKDETIDFKLVKIEENKVYFEGFTMEKVTTNEINIYVLIEHEDGTKKEEKFNYKKL</sequence>
<dbReference type="OrthoDB" id="7567258at2"/>
<dbReference type="EMBL" id="RBIQ01000007">
    <property type="protein sequence ID" value="RKR14539.1"/>
    <property type="molecule type" value="Genomic_DNA"/>
</dbReference>
<dbReference type="Proteomes" id="UP000269412">
    <property type="component" value="Unassembled WGS sequence"/>
</dbReference>
<keyword evidence="3" id="KW-1185">Reference proteome</keyword>
<dbReference type="RefSeq" id="WP_121063844.1">
    <property type="nucleotide sequence ID" value="NZ_RBIQ01000007.1"/>
</dbReference>
<reference evidence="2 3" key="1">
    <citation type="submission" date="2018-10" db="EMBL/GenBank/DDBJ databases">
        <title>Genomic Encyclopedia of Archaeal and Bacterial Type Strains, Phase II (KMG-II): from individual species to whole genera.</title>
        <authorList>
            <person name="Goeker M."/>
        </authorList>
    </citation>
    <scope>NUCLEOTIDE SEQUENCE [LARGE SCALE GENOMIC DNA]</scope>
    <source>
        <strain evidence="2 3">DSM 25230</strain>
    </source>
</reference>
<dbReference type="InterPro" id="IPR046232">
    <property type="entry name" value="DUF6265"/>
</dbReference>
<dbReference type="Pfam" id="PF19780">
    <property type="entry name" value="DUF6265"/>
    <property type="match status" value="1"/>
</dbReference>
<organism evidence="2 3">
    <name type="scientific">Maribacter vaceletii</name>
    <dbReference type="NCBI Taxonomy" id="1206816"/>
    <lineage>
        <taxon>Bacteria</taxon>
        <taxon>Pseudomonadati</taxon>
        <taxon>Bacteroidota</taxon>
        <taxon>Flavobacteriia</taxon>
        <taxon>Flavobacteriales</taxon>
        <taxon>Flavobacteriaceae</taxon>
        <taxon>Maribacter</taxon>
    </lineage>
</organism>
<comment type="caution">
    <text evidence="2">The sequence shown here is derived from an EMBL/GenBank/DDBJ whole genome shotgun (WGS) entry which is preliminary data.</text>
</comment>
<name>A0A495ED43_9FLAO</name>
<dbReference type="AlphaFoldDB" id="A0A495ED43"/>
<feature type="domain" description="DUF6265" evidence="1">
    <location>
        <begin position="38"/>
        <end position="144"/>
    </location>
</feature>
<gene>
    <name evidence="2" type="ORF">CLV91_0616</name>
</gene>
<evidence type="ECO:0000259" key="1">
    <source>
        <dbReference type="Pfam" id="PF19780"/>
    </source>
</evidence>
<protein>
    <recommendedName>
        <fullName evidence="1">DUF6265 domain-containing protein</fullName>
    </recommendedName>
</protein>
<evidence type="ECO:0000313" key="3">
    <source>
        <dbReference type="Proteomes" id="UP000269412"/>
    </source>
</evidence>
<evidence type="ECO:0000313" key="2">
    <source>
        <dbReference type="EMBL" id="RKR14539.1"/>
    </source>
</evidence>